<comment type="caution">
    <text evidence="1">The sequence shown here is derived from an EMBL/GenBank/DDBJ whole genome shotgun (WGS) entry which is preliminary data.</text>
</comment>
<accession>A0AA38M2I0</accession>
<proteinExistence type="predicted"/>
<dbReference type="EMBL" id="JALNTZ010000009">
    <property type="protein sequence ID" value="KAJ3641405.1"/>
    <property type="molecule type" value="Genomic_DNA"/>
</dbReference>
<dbReference type="AlphaFoldDB" id="A0AA38M2I0"/>
<gene>
    <name evidence="1" type="ORF">Zmor_027915</name>
</gene>
<organism evidence="1 2">
    <name type="scientific">Zophobas morio</name>
    <dbReference type="NCBI Taxonomy" id="2755281"/>
    <lineage>
        <taxon>Eukaryota</taxon>
        <taxon>Metazoa</taxon>
        <taxon>Ecdysozoa</taxon>
        <taxon>Arthropoda</taxon>
        <taxon>Hexapoda</taxon>
        <taxon>Insecta</taxon>
        <taxon>Pterygota</taxon>
        <taxon>Neoptera</taxon>
        <taxon>Endopterygota</taxon>
        <taxon>Coleoptera</taxon>
        <taxon>Polyphaga</taxon>
        <taxon>Cucujiformia</taxon>
        <taxon>Tenebrionidae</taxon>
        <taxon>Zophobas</taxon>
    </lineage>
</organism>
<dbReference type="Proteomes" id="UP001168821">
    <property type="component" value="Unassembled WGS sequence"/>
</dbReference>
<name>A0AA38M2I0_9CUCU</name>
<sequence length="85" mass="9306">MTAGYKLTCDESTFSECGKGAHQNGMTAVIKIKRKPKGVGCEMKRLADAQTRDAWVGSVKTTVELKKKRGLYFLGIVKVAILQKS</sequence>
<evidence type="ECO:0000313" key="2">
    <source>
        <dbReference type="Proteomes" id="UP001168821"/>
    </source>
</evidence>
<reference evidence="1" key="1">
    <citation type="journal article" date="2023" name="G3 (Bethesda)">
        <title>Whole genome assemblies of Zophobas morio and Tenebrio molitor.</title>
        <authorList>
            <person name="Kaur S."/>
            <person name="Stinson S.A."/>
            <person name="diCenzo G.C."/>
        </authorList>
    </citation>
    <scope>NUCLEOTIDE SEQUENCE</scope>
    <source>
        <strain evidence="1">QUZm001</strain>
    </source>
</reference>
<evidence type="ECO:0000313" key="1">
    <source>
        <dbReference type="EMBL" id="KAJ3641405.1"/>
    </source>
</evidence>
<keyword evidence="2" id="KW-1185">Reference proteome</keyword>
<protein>
    <submittedName>
        <fullName evidence="1">Uncharacterized protein</fullName>
    </submittedName>
</protein>